<proteinExistence type="predicted"/>
<keyword evidence="4" id="KW-1185">Reference proteome</keyword>
<dbReference type="InterPro" id="IPR043380">
    <property type="entry name" value="Gcl-like"/>
</dbReference>
<evidence type="ECO:0000256" key="1">
    <source>
        <dbReference type="ARBA" id="ARBA00022473"/>
    </source>
</evidence>
<dbReference type="EnsemblMetazoa" id="XM_008207026">
    <property type="protein sequence ID" value="XP_008205248"/>
    <property type="gene ID" value="LOC100119513"/>
</dbReference>
<dbReference type="RefSeq" id="XP_008205248.1">
    <property type="nucleotide sequence ID" value="XM_008207026.4"/>
</dbReference>
<dbReference type="SMR" id="A0A7M7LQP5"/>
<dbReference type="FunCoup" id="A0A7M7LQP5">
    <property type="interactions" value="1451"/>
</dbReference>
<dbReference type="PANTHER" id="PTHR23231:SF17">
    <property type="entry name" value="BTB DOMAIN-CONTAINING PROTEIN"/>
    <property type="match status" value="1"/>
</dbReference>
<keyword evidence="1" id="KW-0217">Developmental protein</keyword>
<sequence length="499" mass="58270">MGSYASRLVSASNSAVNSVYQSRKRKRIQEDDFESGSRFIEETLQTPKRRKLMTTAQYIYKTLFEEEKASDITVVMLGKAWRLHKVYISQSPYFASMFSGSWRETNERLVNVEITDPNITLDSLTVVLGSFYQDEVCLEPKNVISILATATLFQLQGLIDECTEIMAETTNIKTVVPYYNAAVSYGVPKVKNICKRWLEFNLMGYGWLYPSFLKEISPELMAELVSSSDLVVMQTEFCIYMMLRVWLFVHVQDKDEASQHEEFYRNKTWTEPFLETKKGKVFSAPFKSLRKKYLLLNHQDVKILQNDNLMPEDWLYKSYKEQWLHILRIDSNRDTGSLISLVTRFLQKQAFRSRPKSLSEETFARECFRCARCVEIPGEHVWRWTAFHFGLDLIVNLDLTVLRFKRYSRLDSEHITANHNKHHIVVRIRLFSLNEQRQIKHLQDSGLVNLSLQRNQEKQVMSLDKELSFPLHISVNMQVVTPFTPVEEVKTVNTVIANT</sequence>
<name>A0A7M7LQP5_NASVI</name>
<evidence type="ECO:0000313" key="4">
    <source>
        <dbReference type="Proteomes" id="UP000002358"/>
    </source>
</evidence>
<feature type="domain" description="BTB" evidence="2">
    <location>
        <begin position="70"/>
        <end position="140"/>
    </location>
</feature>
<reference evidence="3" key="1">
    <citation type="submission" date="2021-01" db="UniProtKB">
        <authorList>
            <consortium name="EnsemblMetazoa"/>
        </authorList>
    </citation>
    <scope>IDENTIFICATION</scope>
</reference>
<protein>
    <recommendedName>
        <fullName evidence="2">BTB domain-containing protein</fullName>
    </recommendedName>
</protein>
<dbReference type="GO" id="GO:0007281">
    <property type="term" value="P:germ cell development"/>
    <property type="evidence" value="ECO:0007669"/>
    <property type="project" value="InterPro"/>
</dbReference>
<dbReference type="InterPro" id="IPR011333">
    <property type="entry name" value="SKP1/BTB/POZ_sf"/>
</dbReference>
<dbReference type="CDD" id="cd18305">
    <property type="entry name" value="BTB_POZ_GCL"/>
    <property type="match status" value="1"/>
</dbReference>
<dbReference type="AlphaFoldDB" id="A0A7M7LQP5"/>
<dbReference type="SUPFAM" id="SSF54695">
    <property type="entry name" value="POZ domain"/>
    <property type="match status" value="1"/>
</dbReference>
<dbReference type="Pfam" id="PF00651">
    <property type="entry name" value="BTB"/>
    <property type="match status" value="1"/>
</dbReference>
<dbReference type="GeneID" id="100119513"/>
<dbReference type="SMART" id="SM00225">
    <property type="entry name" value="BTB"/>
    <property type="match status" value="1"/>
</dbReference>
<dbReference type="InParanoid" id="A0A7M7LQP5"/>
<dbReference type="InterPro" id="IPR000210">
    <property type="entry name" value="BTB/POZ_dom"/>
</dbReference>
<dbReference type="Gene3D" id="3.30.710.10">
    <property type="entry name" value="Potassium Channel Kv1.1, Chain A"/>
    <property type="match status" value="1"/>
</dbReference>
<dbReference type="PANTHER" id="PTHR23231">
    <property type="entry name" value="GERM CELL-LESS PROTEIN"/>
    <property type="match status" value="1"/>
</dbReference>
<dbReference type="PROSITE" id="PS50097">
    <property type="entry name" value="BTB"/>
    <property type="match status" value="1"/>
</dbReference>
<dbReference type="OrthoDB" id="6359943at2759"/>
<dbReference type="CTD" id="35864"/>
<dbReference type="Proteomes" id="UP000002358">
    <property type="component" value="Chromosome 3"/>
</dbReference>
<evidence type="ECO:0000313" key="3">
    <source>
        <dbReference type="EnsemblMetazoa" id="XP_008205248"/>
    </source>
</evidence>
<organism evidence="3 4">
    <name type="scientific">Nasonia vitripennis</name>
    <name type="common">Parasitic wasp</name>
    <dbReference type="NCBI Taxonomy" id="7425"/>
    <lineage>
        <taxon>Eukaryota</taxon>
        <taxon>Metazoa</taxon>
        <taxon>Ecdysozoa</taxon>
        <taxon>Arthropoda</taxon>
        <taxon>Hexapoda</taxon>
        <taxon>Insecta</taxon>
        <taxon>Pterygota</taxon>
        <taxon>Neoptera</taxon>
        <taxon>Endopterygota</taxon>
        <taxon>Hymenoptera</taxon>
        <taxon>Apocrita</taxon>
        <taxon>Proctotrupomorpha</taxon>
        <taxon>Chalcidoidea</taxon>
        <taxon>Pteromalidae</taxon>
        <taxon>Pteromalinae</taxon>
        <taxon>Nasonia</taxon>
    </lineage>
</organism>
<accession>A0A7M7LQP5</accession>
<evidence type="ECO:0000259" key="2">
    <source>
        <dbReference type="PROSITE" id="PS50097"/>
    </source>
</evidence>